<dbReference type="Proteomes" id="UP001221597">
    <property type="component" value="Chromosome"/>
</dbReference>
<dbReference type="InterPro" id="IPR050992">
    <property type="entry name" value="CheZ_family_phosphatases"/>
</dbReference>
<keyword evidence="1" id="KW-0145">Chemotaxis</keyword>
<evidence type="ECO:0000313" key="5">
    <source>
        <dbReference type="Proteomes" id="UP001221597"/>
    </source>
</evidence>
<dbReference type="SUPFAM" id="SSF103039">
    <property type="entry name" value="CheC-like"/>
    <property type="match status" value="1"/>
</dbReference>
<name>A0ABY8J2N5_9BACI</name>
<feature type="domain" description="CheC-like protein" evidence="3">
    <location>
        <begin position="120"/>
        <end position="153"/>
    </location>
</feature>
<gene>
    <name evidence="4" type="ORF">P9989_10520</name>
</gene>
<dbReference type="InterPro" id="IPR007597">
    <property type="entry name" value="CheC"/>
</dbReference>
<evidence type="ECO:0000256" key="2">
    <source>
        <dbReference type="ARBA" id="ARBA00022801"/>
    </source>
</evidence>
<dbReference type="Pfam" id="PF04509">
    <property type="entry name" value="CheC"/>
    <property type="match status" value="2"/>
</dbReference>
<evidence type="ECO:0000256" key="1">
    <source>
        <dbReference type="ARBA" id="ARBA00022500"/>
    </source>
</evidence>
<dbReference type="PANTHER" id="PTHR43693">
    <property type="entry name" value="PROTEIN PHOSPHATASE CHEZ"/>
    <property type="match status" value="1"/>
</dbReference>
<evidence type="ECO:0000313" key="4">
    <source>
        <dbReference type="EMBL" id="WFT76758.1"/>
    </source>
</evidence>
<dbReference type="CDD" id="cd17909">
    <property type="entry name" value="CheC_ClassI"/>
    <property type="match status" value="1"/>
</dbReference>
<proteinExistence type="predicted"/>
<dbReference type="InterPro" id="IPR028976">
    <property type="entry name" value="CheC-like_sf"/>
</dbReference>
<reference evidence="4 5" key="1">
    <citation type="submission" date="2023-04" db="EMBL/GenBank/DDBJ databases">
        <title>Genome sequence of Halobacillus naozhouensis KACC 21980.</title>
        <authorList>
            <person name="Kim S."/>
            <person name="Heo J."/>
            <person name="Kwon S.-W."/>
        </authorList>
    </citation>
    <scope>NUCLEOTIDE SEQUENCE [LARGE SCALE GENOMIC DNA]</scope>
    <source>
        <strain evidence="4 5">KCTC 13234</strain>
    </source>
</reference>
<protein>
    <submittedName>
        <fullName evidence="4">Chemotaxis protein CheC</fullName>
    </submittedName>
</protein>
<dbReference type="EMBL" id="CP121671">
    <property type="protein sequence ID" value="WFT76758.1"/>
    <property type="molecule type" value="Genomic_DNA"/>
</dbReference>
<dbReference type="PANTHER" id="PTHR43693:SF1">
    <property type="entry name" value="PROTEIN PHOSPHATASE CHEZ"/>
    <property type="match status" value="1"/>
</dbReference>
<evidence type="ECO:0000259" key="3">
    <source>
        <dbReference type="Pfam" id="PF04509"/>
    </source>
</evidence>
<accession>A0ABY8J2N5</accession>
<keyword evidence="2" id="KW-0378">Hydrolase</keyword>
<organism evidence="4 5">
    <name type="scientific">Halobacillus naozhouensis</name>
    <dbReference type="NCBI Taxonomy" id="554880"/>
    <lineage>
        <taxon>Bacteria</taxon>
        <taxon>Bacillati</taxon>
        <taxon>Bacillota</taxon>
        <taxon>Bacilli</taxon>
        <taxon>Bacillales</taxon>
        <taxon>Bacillaceae</taxon>
        <taxon>Halobacillus</taxon>
    </lineage>
</organism>
<keyword evidence="5" id="KW-1185">Reference proteome</keyword>
<dbReference type="Gene3D" id="3.40.1550.10">
    <property type="entry name" value="CheC-like"/>
    <property type="match status" value="1"/>
</dbReference>
<dbReference type="RefSeq" id="WP_283078703.1">
    <property type="nucleotide sequence ID" value="NZ_CP121671.1"/>
</dbReference>
<feature type="domain" description="CheC-like protein" evidence="3">
    <location>
        <begin position="19"/>
        <end position="47"/>
    </location>
</feature>
<sequence>MKLNGNQIDFSDDFSPFYLDVLKEIGNIGAEHAATSLSKLLGNKIDMYVSSVKLAGFNEVMELAGGAETEVVSLMFRLGGAAAGSMFFILSPQQAAQFVSRMTRRTGLVQCQCQRDELEYSALRELGNIVAGSYLSALSDLTYLNVQLSVPALTVDMAGAILSSALVEHACTSDRALVIETSLTEAGDSNSSIDGYFFLLPDPDSSDTLLKSLGVSGT</sequence>